<dbReference type="SUPFAM" id="SSF47413">
    <property type="entry name" value="lambda repressor-like DNA-binding domains"/>
    <property type="match status" value="1"/>
</dbReference>
<evidence type="ECO:0000313" key="2">
    <source>
        <dbReference type="EMBL" id="MEJ2887728.1"/>
    </source>
</evidence>
<protein>
    <submittedName>
        <fullName evidence="2">Helix-turn-helix transcriptional regulator</fullName>
    </submittedName>
</protein>
<dbReference type="CDD" id="cd00093">
    <property type="entry name" value="HTH_XRE"/>
    <property type="match status" value="1"/>
</dbReference>
<feature type="region of interest" description="Disordered" evidence="1">
    <location>
        <begin position="1"/>
        <end position="22"/>
    </location>
</feature>
<comment type="caution">
    <text evidence="2">The sequence shown here is derived from an EMBL/GenBank/DDBJ whole genome shotgun (WGS) entry which is preliminary data.</text>
</comment>
<accession>A0ABU8N5Z2</accession>
<reference evidence="2 3" key="1">
    <citation type="submission" date="2024-03" db="EMBL/GenBank/DDBJ databases">
        <title>Actinomycetospora sp. OC33-EN06, a novel actinomycete isolated from wild orchid (Aerides multiflora).</title>
        <authorList>
            <person name="Suriyachadkun C."/>
        </authorList>
    </citation>
    <scope>NUCLEOTIDE SEQUENCE [LARGE SCALE GENOMIC DNA]</scope>
    <source>
        <strain evidence="2 3">OC33-EN06</strain>
    </source>
</reference>
<sequence length="80" mass="8410">MTSANGSTAPEPTSRFTPEEDAEDLGRLVGETRAMQGVSAAELARRAGVTPDDVLDFEAGRVIPARPPFAAYMAALGFEV</sequence>
<dbReference type="Gene3D" id="1.10.260.40">
    <property type="entry name" value="lambda repressor-like DNA-binding domains"/>
    <property type="match status" value="1"/>
</dbReference>
<evidence type="ECO:0000313" key="3">
    <source>
        <dbReference type="Proteomes" id="UP001370100"/>
    </source>
</evidence>
<dbReference type="EMBL" id="JBBEGL010000003">
    <property type="protein sequence ID" value="MEJ2887728.1"/>
    <property type="molecule type" value="Genomic_DNA"/>
</dbReference>
<organism evidence="2 3">
    <name type="scientific">Actinomycetospora aeridis</name>
    <dbReference type="NCBI Taxonomy" id="3129231"/>
    <lineage>
        <taxon>Bacteria</taxon>
        <taxon>Bacillati</taxon>
        <taxon>Actinomycetota</taxon>
        <taxon>Actinomycetes</taxon>
        <taxon>Pseudonocardiales</taxon>
        <taxon>Pseudonocardiaceae</taxon>
        <taxon>Actinomycetospora</taxon>
    </lineage>
</organism>
<gene>
    <name evidence="2" type="ORF">WCD41_14810</name>
</gene>
<evidence type="ECO:0000256" key="1">
    <source>
        <dbReference type="SAM" id="MobiDB-lite"/>
    </source>
</evidence>
<name>A0ABU8N5Z2_9PSEU</name>
<dbReference type="Proteomes" id="UP001370100">
    <property type="component" value="Unassembled WGS sequence"/>
</dbReference>
<dbReference type="InterPro" id="IPR001387">
    <property type="entry name" value="Cro/C1-type_HTH"/>
</dbReference>
<proteinExistence type="predicted"/>
<feature type="compositionally biased region" description="Polar residues" evidence="1">
    <location>
        <begin position="1"/>
        <end position="16"/>
    </location>
</feature>
<keyword evidence="3" id="KW-1185">Reference proteome</keyword>
<dbReference type="RefSeq" id="WP_337714175.1">
    <property type="nucleotide sequence ID" value="NZ_JBBEGL010000003.1"/>
</dbReference>
<dbReference type="Pfam" id="PF13560">
    <property type="entry name" value="HTH_31"/>
    <property type="match status" value="1"/>
</dbReference>
<dbReference type="InterPro" id="IPR010982">
    <property type="entry name" value="Lambda_DNA-bd_dom_sf"/>
</dbReference>